<organism evidence="2 3">
    <name type="scientific">Prauserella shujinwangii</name>
    <dbReference type="NCBI Taxonomy" id="1453103"/>
    <lineage>
        <taxon>Bacteria</taxon>
        <taxon>Bacillati</taxon>
        <taxon>Actinomycetota</taxon>
        <taxon>Actinomycetes</taxon>
        <taxon>Pseudonocardiales</taxon>
        <taxon>Pseudonocardiaceae</taxon>
        <taxon>Prauserella</taxon>
    </lineage>
</organism>
<feature type="compositionally biased region" description="Gly residues" evidence="1">
    <location>
        <begin position="552"/>
        <end position="561"/>
    </location>
</feature>
<dbReference type="OrthoDB" id="5165923at2"/>
<proteinExistence type="predicted"/>
<name>A0A2T0LXF7_9PSEU</name>
<feature type="compositionally biased region" description="Basic and acidic residues" evidence="1">
    <location>
        <begin position="429"/>
        <end position="451"/>
    </location>
</feature>
<protein>
    <submittedName>
        <fullName evidence="2">Uncharacterized protein</fullName>
    </submittedName>
</protein>
<feature type="compositionally biased region" description="Low complexity" evidence="1">
    <location>
        <begin position="475"/>
        <end position="501"/>
    </location>
</feature>
<sequence>MEQLVEQAGRFGLRAPELALVLGERAASLAEAAGANELWVRAETLVVQARVRLGHRAPTVGRAVAAMRAAEDAGRPELAAQLRTDLAVCARSVGAPLTGLAALRPVLTVTGLSAIQRATALCHLVGCLGTLGRKVELDRVLMEGDRLVSGDDSLDGDVQLLARALLRVGISAHRRRHGDLVGAADASRTGIGFLDHLDDPAADGGLARVRLVLELVCALLDRGELELAAELAQPVLDAPVRAASVAPVAWLRLAIATRVHLRNGSAEAAARVLRDAAHSAARHDLHALAARLWLELANVEERVGELADAIQCLHRARAAEHVHARARSQARALLTGEFGAGEQAPVDLAEVVAAAARSAVPARPGTAETMVLPALRLAPEPATAAGRAASGGPVVADERPSSPASAGWADEPARARRQETAAPSWTFEPPREPERSWAEWSEEPRPAEREQPTAGGRRRAPDTEDAQRGGETGTGERTASTSTTSNTSTTTSTSSSTGAGRSTRHDSEHGSVAARSVLDRLGITAGGSGGRRRAPESEEGSRSRRSAEPEWAGGGFSGGGSADYMSANYASVPSAEGGGDTGGTDRTHATHGTGVAGDSGDTRRSEPAYDTSAESGGGQPSAERRDEESGTAHDDYGWLPRLRLPPSLAPIDDFSPGSSAPAAEEDRAPDPEPPAAEPVGYGSGSYDGGQRFDDEPPPGAGLAELLARALAEHKAGTSSAAALVKQLGTQHSDYDQPRRVNGGQHNDD</sequence>
<reference evidence="2 3" key="1">
    <citation type="submission" date="2018-03" db="EMBL/GenBank/DDBJ databases">
        <title>Genomic Encyclopedia of Type Strains, Phase III (KMG-III): the genomes of soil and plant-associated and newly described type strains.</title>
        <authorList>
            <person name="Whitman W."/>
        </authorList>
    </citation>
    <scope>NUCLEOTIDE SEQUENCE [LARGE SCALE GENOMIC DNA]</scope>
    <source>
        <strain evidence="2 3">CGMCC 4.7125</strain>
    </source>
</reference>
<feature type="compositionally biased region" description="Low complexity" evidence="1">
    <location>
        <begin position="639"/>
        <end position="650"/>
    </location>
</feature>
<comment type="caution">
    <text evidence="2">The sequence shown here is derived from an EMBL/GenBank/DDBJ whole genome shotgun (WGS) entry which is preliminary data.</text>
</comment>
<dbReference type="Proteomes" id="UP000238362">
    <property type="component" value="Unassembled WGS sequence"/>
</dbReference>
<evidence type="ECO:0000313" key="2">
    <source>
        <dbReference type="EMBL" id="PRX48705.1"/>
    </source>
</evidence>
<feature type="compositionally biased region" description="Basic and acidic residues" evidence="1">
    <location>
        <begin position="622"/>
        <end position="636"/>
    </location>
</feature>
<dbReference type="AlphaFoldDB" id="A0A2T0LXF7"/>
<feature type="compositionally biased region" description="Basic and acidic residues" evidence="1">
    <location>
        <begin position="459"/>
        <end position="468"/>
    </location>
</feature>
<feature type="compositionally biased region" description="Low complexity" evidence="1">
    <location>
        <begin position="700"/>
        <end position="709"/>
    </location>
</feature>
<feature type="region of interest" description="Disordered" evidence="1">
    <location>
        <begin position="383"/>
        <end position="748"/>
    </location>
</feature>
<dbReference type="EMBL" id="PVNH01000004">
    <property type="protein sequence ID" value="PRX48705.1"/>
    <property type="molecule type" value="Genomic_DNA"/>
</dbReference>
<evidence type="ECO:0000313" key="3">
    <source>
        <dbReference type="Proteomes" id="UP000238362"/>
    </source>
</evidence>
<feature type="compositionally biased region" description="Basic and acidic residues" evidence="1">
    <location>
        <begin position="533"/>
        <end position="548"/>
    </location>
</feature>
<feature type="compositionally biased region" description="Low complexity" evidence="1">
    <location>
        <begin position="383"/>
        <end position="393"/>
    </location>
</feature>
<keyword evidence="3" id="KW-1185">Reference proteome</keyword>
<gene>
    <name evidence="2" type="ORF">B0I33_104523</name>
</gene>
<evidence type="ECO:0000256" key="1">
    <source>
        <dbReference type="SAM" id="MobiDB-lite"/>
    </source>
</evidence>
<accession>A0A2T0LXF7</accession>